<dbReference type="Pfam" id="PF00768">
    <property type="entry name" value="Peptidase_S11"/>
    <property type="match status" value="1"/>
</dbReference>
<dbReference type="SUPFAM" id="SSF56601">
    <property type="entry name" value="beta-lactamase/transpeptidase-like"/>
    <property type="match status" value="1"/>
</dbReference>
<evidence type="ECO:0000313" key="11">
    <source>
        <dbReference type="EMBL" id="BCK83670.1"/>
    </source>
</evidence>
<reference evidence="11" key="1">
    <citation type="submission" date="2020-09" db="EMBL/GenBank/DDBJ databases">
        <title>New species isolated from human feces.</title>
        <authorList>
            <person name="Kitahara M."/>
            <person name="Shigeno Y."/>
            <person name="Shime M."/>
            <person name="Matsumoto Y."/>
            <person name="Nakamura S."/>
            <person name="Motooka D."/>
            <person name="Fukuoka S."/>
            <person name="Nishikawa H."/>
            <person name="Benno Y."/>
        </authorList>
    </citation>
    <scope>NUCLEOTIDE SEQUENCE</scope>
    <source>
        <strain evidence="11">MM59</strain>
    </source>
</reference>
<keyword evidence="5" id="KW-0573">Peptidoglycan synthesis</keyword>
<feature type="domain" description="Peptidase S11 D-alanyl-D-alanine carboxypeptidase A N-terminal" evidence="10">
    <location>
        <begin position="98"/>
        <end position="316"/>
    </location>
</feature>
<dbReference type="PRINTS" id="PR00725">
    <property type="entry name" value="DADACBPTASE1"/>
</dbReference>
<dbReference type="GO" id="GO:0006508">
    <property type="term" value="P:proteolysis"/>
    <property type="evidence" value="ECO:0007669"/>
    <property type="project" value="InterPro"/>
</dbReference>
<keyword evidence="4" id="KW-0133">Cell shape</keyword>
<dbReference type="GO" id="GO:0008360">
    <property type="term" value="P:regulation of cell shape"/>
    <property type="evidence" value="ECO:0007669"/>
    <property type="project" value="UniProtKB-KW"/>
</dbReference>
<evidence type="ECO:0000259" key="10">
    <source>
        <dbReference type="Pfam" id="PF00768"/>
    </source>
</evidence>
<dbReference type="PANTHER" id="PTHR21581:SF6">
    <property type="entry name" value="TRAFFICKING PROTEIN PARTICLE COMPLEX SUBUNIT 12"/>
    <property type="match status" value="1"/>
</dbReference>
<keyword evidence="2" id="KW-0732">Signal</keyword>
<dbReference type="RefSeq" id="WP_213542814.1">
    <property type="nucleotide sequence ID" value="NZ_AP023420.1"/>
</dbReference>
<dbReference type="EMBL" id="AP023420">
    <property type="protein sequence ID" value="BCK83670.1"/>
    <property type="molecule type" value="Genomic_DNA"/>
</dbReference>
<evidence type="ECO:0000256" key="9">
    <source>
        <dbReference type="RuleBase" id="RU004016"/>
    </source>
</evidence>
<protein>
    <recommendedName>
        <fullName evidence="10">Peptidase S11 D-alanyl-D-alanine carboxypeptidase A N-terminal domain-containing protein</fullName>
    </recommendedName>
</protein>
<dbReference type="InterPro" id="IPR001967">
    <property type="entry name" value="Peptidase_S11_N"/>
</dbReference>
<dbReference type="Gene3D" id="3.40.710.10">
    <property type="entry name" value="DD-peptidase/beta-lactamase superfamily"/>
    <property type="match status" value="1"/>
</dbReference>
<dbReference type="PANTHER" id="PTHR21581">
    <property type="entry name" value="D-ALANYL-D-ALANINE CARBOXYPEPTIDASE"/>
    <property type="match status" value="1"/>
</dbReference>
<dbReference type="InterPro" id="IPR018044">
    <property type="entry name" value="Peptidase_S11"/>
</dbReference>
<feature type="active site" description="Acyl-ester intermediate" evidence="7">
    <location>
        <position position="129"/>
    </location>
</feature>
<accession>A0A810Q6C9</accession>
<dbReference type="AlphaFoldDB" id="A0A810Q6C9"/>
<keyword evidence="6" id="KW-0961">Cell wall biogenesis/degradation</keyword>
<sequence>MDDYTPMFSPEERAARRKQRAAARRKKQRLQRRRILLRTLPAAILCLVLVVALSFWGQGQAEELPEEPRAAKFPKVSPVEPETALRPVETTETVHLGDEISSGYAVLIDLQTNTILAEKEAQAVINPASMTKVLTLLVAVEQLEEADLEDTFTMTIDITDYCYVNDCSVVGLDVGETVSVRELLYGTILSSGADAALGLAVYTAGSHESFVKLMNEKLEELGLSQTAHFTNCVGLYDEAHHCTVTDMAVILKAAMDNELCREVLSAHTYETAPTEQHPEGQVLSNWFLRKIEDHDGSQAVRVVGAKTGYVAQSGSCAASWGEDAAGNGYLCVTGSAGSSWQAIFDHVALYRDFCGTG</sequence>
<evidence type="ECO:0000256" key="2">
    <source>
        <dbReference type="ARBA" id="ARBA00022729"/>
    </source>
</evidence>
<dbReference type="GO" id="GO:0071555">
    <property type="term" value="P:cell wall organization"/>
    <property type="evidence" value="ECO:0007669"/>
    <property type="project" value="UniProtKB-KW"/>
</dbReference>
<dbReference type="GO" id="GO:0009252">
    <property type="term" value="P:peptidoglycan biosynthetic process"/>
    <property type="evidence" value="ECO:0007669"/>
    <property type="project" value="UniProtKB-KW"/>
</dbReference>
<evidence type="ECO:0000256" key="7">
    <source>
        <dbReference type="PIRSR" id="PIRSR618044-1"/>
    </source>
</evidence>
<dbReference type="KEGG" id="pfaa:MM59RIKEN_09890"/>
<evidence type="ECO:0000256" key="4">
    <source>
        <dbReference type="ARBA" id="ARBA00022960"/>
    </source>
</evidence>
<feature type="active site" evidence="7">
    <location>
        <position position="191"/>
    </location>
</feature>
<keyword evidence="12" id="KW-1185">Reference proteome</keyword>
<evidence type="ECO:0000256" key="3">
    <source>
        <dbReference type="ARBA" id="ARBA00022801"/>
    </source>
</evidence>
<feature type="binding site" evidence="8">
    <location>
        <position position="306"/>
    </location>
    <ligand>
        <name>substrate</name>
    </ligand>
</feature>
<feature type="active site" description="Proton acceptor" evidence="7">
    <location>
        <position position="132"/>
    </location>
</feature>
<proteinExistence type="inferred from homology"/>
<evidence type="ECO:0000256" key="5">
    <source>
        <dbReference type="ARBA" id="ARBA00022984"/>
    </source>
</evidence>
<evidence type="ECO:0000256" key="1">
    <source>
        <dbReference type="ARBA" id="ARBA00007164"/>
    </source>
</evidence>
<dbReference type="GO" id="GO:0009002">
    <property type="term" value="F:serine-type D-Ala-D-Ala carboxypeptidase activity"/>
    <property type="evidence" value="ECO:0007669"/>
    <property type="project" value="InterPro"/>
</dbReference>
<organism evidence="11 12">
    <name type="scientific">Pusillibacter faecalis</name>
    <dbReference type="NCBI Taxonomy" id="2714358"/>
    <lineage>
        <taxon>Bacteria</taxon>
        <taxon>Bacillati</taxon>
        <taxon>Bacillota</taxon>
        <taxon>Clostridia</taxon>
        <taxon>Eubacteriales</taxon>
        <taxon>Oscillospiraceae</taxon>
        <taxon>Pusillibacter</taxon>
    </lineage>
</organism>
<comment type="similarity">
    <text evidence="1 9">Belongs to the peptidase S11 family.</text>
</comment>
<dbReference type="Proteomes" id="UP000679848">
    <property type="component" value="Chromosome"/>
</dbReference>
<evidence type="ECO:0000256" key="8">
    <source>
        <dbReference type="PIRSR" id="PIRSR618044-2"/>
    </source>
</evidence>
<evidence type="ECO:0000313" key="12">
    <source>
        <dbReference type="Proteomes" id="UP000679848"/>
    </source>
</evidence>
<dbReference type="InterPro" id="IPR012338">
    <property type="entry name" value="Beta-lactam/transpept-like"/>
</dbReference>
<name>A0A810Q6C9_9FIRM</name>
<keyword evidence="3" id="KW-0378">Hydrolase</keyword>
<gene>
    <name evidence="11" type="ORF">MM59RIKEN_09890</name>
</gene>
<evidence type="ECO:0000256" key="6">
    <source>
        <dbReference type="ARBA" id="ARBA00023316"/>
    </source>
</evidence>